<name>A0AAF0RXG5_9CAUD</name>
<dbReference type="SUPFAM" id="SSF101898">
    <property type="entry name" value="NHL repeat"/>
    <property type="match status" value="1"/>
</dbReference>
<organism evidence="1 2">
    <name type="scientific">Phage Phass-1</name>
    <dbReference type="NCBI Taxonomy" id="3043662"/>
    <lineage>
        <taxon>Viruses</taxon>
        <taxon>Duplodnaviria</taxon>
        <taxon>Heunggongvirae</taxon>
        <taxon>Uroviricota</taxon>
        <taxon>Caudoviricetes</taxon>
        <taxon>Caudoviricetes code 15 clade</taxon>
    </lineage>
</organism>
<accession>A0AAF0RXG5</accession>
<dbReference type="EMBL" id="OQ749652">
    <property type="protein sequence ID" value="WIC39657.1"/>
    <property type="molecule type" value="Genomic_DNA"/>
</dbReference>
<protein>
    <submittedName>
        <fullName evidence="1">Uncharacterized protein</fullName>
    </submittedName>
</protein>
<sequence>MGVLTIATDETARVLKITATSVADSTVKSTSYVTISKTQDTPETGIEDVPNDPLNMNYQRRIDENGRTYWVKYPEVGNDGQRYMRRYNQVTGEYEWEPYPEIPLDGKQYARQYNPETRTVEWVEVEASGGGRPDAPINLGTVGTKAELDRFEIPADSMDGDFIFVEEDESQGHCPTMYIVQTNERGEKEFVLSMVFGRKPILGDKLDILYVLDNSVHSQLIKDIEVLSEFDTNEKRYELYKSPSAWHLVTELHEGFWKEVMKHPSWYKMLIGMARDDGSTKAYITCFTDEHEFEHYKTQDIDNPDPIQNTLAWTNTVQPGNVFTAANSSRLVQYLFHLDTMSLTVGSQEEIPPGTEPGVTPWATVIGEYSTLINGETIGPLADVTDPTGYVWVSEHEKFMIGSAGDGSQMFCYNIDTGDHFIFNVPNYSRESIWSTEVPYSLATDVNERYFFMYITTTLGIWGDRVTHETKEIHWNANPYSGLSDPGQLTKPGISPNGNYYMHTSTNPETPTFTSFSFVTGRLVTEAPIDGTSSSAICLNNNVVFTNTPEGRIITYNFDPVRGTLTVRAHGDDNYTPHACRYVVEATTNGNQVLCVKVERGVNCPVWFVYDCDRDTIIAESTNREENEYCSQTNPQAKSCTYELPTSAGERYLLSSATTQQGLVLSYDGSTWKEVTIPFGGLDNTKHEYN</sequence>
<proteinExistence type="predicted"/>
<dbReference type="Proteomes" id="UP001237988">
    <property type="component" value="Segment"/>
</dbReference>
<evidence type="ECO:0000313" key="2">
    <source>
        <dbReference type="Proteomes" id="UP001237988"/>
    </source>
</evidence>
<evidence type="ECO:0000313" key="1">
    <source>
        <dbReference type="EMBL" id="WIC39657.1"/>
    </source>
</evidence>
<reference evidence="1" key="1">
    <citation type="submission" date="2023-04" db="EMBL/GenBank/DDBJ databases">
        <title>Bacteriophage Phass-1 Discovered in the Human Gut Virome - the Founding Member of the Proposed New Family Phassviridae.</title>
        <authorList>
            <person name="Tikunov A.Y."/>
            <person name="Morozova V.V."/>
            <person name="Chechushkov A.V."/>
            <person name="Tikunova N.V."/>
        </authorList>
    </citation>
    <scope>NUCLEOTIDE SEQUENCE</scope>
</reference>